<organism evidence="12 13">
    <name type="scientific">Cladosporium halotolerans</name>
    <dbReference type="NCBI Taxonomy" id="1052096"/>
    <lineage>
        <taxon>Eukaryota</taxon>
        <taxon>Fungi</taxon>
        <taxon>Dikarya</taxon>
        <taxon>Ascomycota</taxon>
        <taxon>Pezizomycotina</taxon>
        <taxon>Dothideomycetes</taxon>
        <taxon>Dothideomycetidae</taxon>
        <taxon>Cladosporiales</taxon>
        <taxon>Cladosporiaceae</taxon>
        <taxon>Cladosporium</taxon>
    </lineage>
</organism>
<comment type="similarity">
    <text evidence="5">Belongs to the major facilitator superfamily. CAR1 family.</text>
</comment>
<evidence type="ECO:0000256" key="7">
    <source>
        <dbReference type="ARBA" id="ARBA00069139"/>
    </source>
</evidence>
<evidence type="ECO:0000313" key="13">
    <source>
        <dbReference type="Proteomes" id="UP000803884"/>
    </source>
</evidence>
<dbReference type="SUPFAM" id="SSF103473">
    <property type="entry name" value="MFS general substrate transporter"/>
    <property type="match status" value="1"/>
</dbReference>
<dbReference type="PANTHER" id="PTHR23502:SF68">
    <property type="entry name" value="MULTIDRUG TRANSPORTER, PUTATIVE (AFU_ORTHOLOGUE AFUA_3G01120)-RELATED"/>
    <property type="match status" value="1"/>
</dbReference>
<dbReference type="InterPro" id="IPR020846">
    <property type="entry name" value="MFS_dom"/>
</dbReference>
<dbReference type="EMBL" id="JAAQHG020000007">
    <property type="protein sequence ID" value="KAL1588254.1"/>
    <property type="molecule type" value="Genomic_DNA"/>
</dbReference>
<evidence type="ECO:0000259" key="11">
    <source>
        <dbReference type="PROSITE" id="PS50850"/>
    </source>
</evidence>
<evidence type="ECO:0000256" key="9">
    <source>
        <dbReference type="SAM" id="MobiDB-lite"/>
    </source>
</evidence>
<dbReference type="FunFam" id="1.20.1250.20:FF:000011">
    <property type="entry name" value="MFS multidrug transporter, putative"/>
    <property type="match status" value="1"/>
</dbReference>
<evidence type="ECO:0000256" key="5">
    <source>
        <dbReference type="ARBA" id="ARBA00038347"/>
    </source>
</evidence>
<keyword evidence="2 10" id="KW-0812">Transmembrane</keyword>
<evidence type="ECO:0000256" key="6">
    <source>
        <dbReference type="ARBA" id="ARBA00053977"/>
    </source>
</evidence>
<evidence type="ECO:0000256" key="3">
    <source>
        <dbReference type="ARBA" id="ARBA00022989"/>
    </source>
</evidence>
<feature type="region of interest" description="Disordered" evidence="9">
    <location>
        <begin position="1"/>
        <end position="66"/>
    </location>
</feature>
<evidence type="ECO:0000256" key="1">
    <source>
        <dbReference type="ARBA" id="ARBA00004141"/>
    </source>
</evidence>
<dbReference type="Pfam" id="PF07690">
    <property type="entry name" value="MFS_1"/>
    <property type="match status" value="1"/>
</dbReference>
<dbReference type="PANTHER" id="PTHR23502">
    <property type="entry name" value="MAJOR FACILITATOR SUPERFAMILY"/>
    <property type="match status" value="1"/>
</dbReference>
<comment type="caution">
    <text evidence="12">The sequence shown here is derived from an EMBL/GenBank/DDBJ whole genome shotgun (WGS) entry which is preliminary data.</text>
</comment>
<evidence type="ECO:0000313" key="12">
    <source>
        <dbReference type="EMBL" id="KAL1588254.1"/>
    </source>
</evidence>
<dbReference type="RefSeq" id="XP_069231359.1">
    <property type="nucleotide sequence ID" value="XM_069371696.1"/>
</dbReference>
<dbReference type="PROSITE" id="PS50850">
    <property type="entry name" value="MFS"/>
    <property type="match status" value="1"/>
</dbReference>
<dbReference type="Gene3D" id="1.20.1250.20">
    <property type="entry name" value="MFS general substrate transporter like domains"/>
    <property type="match status" value="1"/>
</dbReference>
<gene>
    <name evidence="12" type="ORF">WHR41_03090</name>
</gene>
<feature type="transmembrane region" description="Helical" evidence="10">
    <location>
        <begin position="498"/>
        <end position="521"/>
    </location>
</feature>
<feature type="transmembrane region" description="Helical" evidence="10">
    <location>
        <begin position="253"/>
        <end position="273"/>
    </location>
</feature>
<keyword evidence="4 10" id="KW-0472">Membrane</keyword>
<feature type="transmembrane region" description="Helical" evidence="10">
    <location>
        <begin position="367"/>
        <end position="386"/>
    </location>
</feature>
<dbReference type="AlphaFoldDB" id="A0AB34KTB8"/>
<feature type="transmembrane region" description="Helical" evidence="10">
    <location>
        <begin position="407"/>
        <end position="426"/>
    </location>
</feature>
<protein>
    <recommendedName>
        <fullName evidence="7">Cercosporin MFS transporter CTB4</fullName>
    </recommendedName>
    <alternativeName>
        <fullName evidence="8">Cercosporin toxin biosynthesis cluster protein 4</fullName>
    </alternativeName>
</protein>
<name>A0AB34KTB8_9PEZI</name>
<feature type="transmembrane region" description="Helical" evidence="10">
    <location>
        <begin position="229"/>
        <end position="247"/>
    </location>
</feature>
<keyword evidence="13" id="KW-1185">Reference proteome</keyword>
<dbReference type="GeneID" id="96004534"/>
<dbReference type="CDD" id="cd17323">
    <property type="entry name" value="MFS_Tpo1_MDR_like"/>
    <property type="match status" value="1"/>
</dbReference>
<sequence>MSETKTSSPPVERETNLVPGEDVKESTVDEKASNGNQLKDNAHLPKTSTRDLVNQDEEKALPSIGQTGKDTTAVIDTEHDPNVVDWDGDDDPDNPYNWSKKKKWMNIGILSTLTLLTPLGSSFFAPGVPRVMADFNSTSEITATFVVSVYILGFACGPLLIAPLSELYGRLYIYHACNLGYLVFTIACALATNMNMLIVFRFFAGCWGVAPVTIGGGTVADLMKPEERGLAMSLWAMGPVAGGFLSEAVGWRWIFWVLAIAIAVVSFTALFTIHETYAPVLLARKTARLRKEISNPHLRSKLEQDLTPRQIFVRAITRPTKLMLLSPVCSLMSIYMAVVYGILYLLFTTFTFVFQQAYGFSESIVGLTYIGLGIGNFIGLAALGASSDRVMKALAAKHNGGKAKPEYRLPPLIYGSPFIPVGLFIYGWTAQNSDSVHWAVPLFGTLLVGIGLIACFMAINTYLIDAFTLYAASAMAANTILRSILGAVFPLFGLKMGWGNSLLAFVSLALCSVPIFFYYYGERLRTSERFKVKF</sequence>
<feature type="transmembrane region" description="Helical" evidence="10">
    <location>
        <begin position="198"/>
        <end position="217"/>
    </location>
</feature>
<feature type="transmembrane region" description="Helical" evidence="10">
    <location>
        <begin position="145"/>
        <end position="164"/>
    </location>
</feature>
<evidence type="ECO:0000256" key="2">
    <source>
        <dbReference type="ARBA" id="ARBA00022692"/>
    </source>
</evidence>
<feature type="transmembrane region" description="Helical" evidence="10">
    <location>
        <begin position="104"/>
        <end position="125"/>
    </location>
</feature>
<feature type="transmembrane region" description="Helical" evidence="10">
    <location>
        <begin position="466"/>
        <end position="492"/>
    </location>
</feature>
<dbReference type="GO" id="GO:0016020">
    <property type="term" value="C:membrane"/>
    <property type="evidence" value="ECO:0007669"/>
    <property type="project" value="UniProtKB-SubCell"/>
</dbReference>
<dbReference type="GO" id="GO:0022857">
    <property type="term" value="F:transmembrane transporter activity"/>
    <property type="evidence" value="ECO:0007669"/>
    <property type="project" value="InterPro"/>
</dbReference>
<accession>A0AB34KTB8</accession>
<keyword evidence="3 10" id="KW-1133">Transmembrane helix</keyword>
<evidence type="ECO:0000256" key="10">
    <source>
        <dbReference type="SAM" id="Phobius"/>
    </source>
</evidence>
<feature type="transmembrane region" description="Helical" evidence="10">
    <location>
        <begin position="171"/>
        <end position="192"/>
    </location>
</feature>
<dbReference type="InterPro" id="IPR011701">
    <property type="entry name" value="MFS"/>
</dbReference>
<comment type="function">
    <text evidence="6">MFS transporter; part of the gene cluster that mediates the biosynthesis of cercosporin, a light-activated, non-host-selective toxin. The perylenequinone chromophore of cercosporin absorbs light energy to attain an electronically-activated triplet state and produces active oxygen species such as the hydroxyl radical, superoxide, hydrogen peroxide or singlet oxygen upon reaction with oxygen molecules. These reactive oxygen species cause damage to various cellular components including lipids, proteins and nucleic acids. Responsible for secretion and accumulation of cercosporin, but does not play any roles in self-protection against the toxicity of cercosporin.</text>
</comment>
<feature type="domain" description="Major facilitator superfamily (MFS) profile" evidence="11">
    <location>
        <begin position="106"/>
        <end position="524"/>
    </location>
</feature>
<evidence type="ECO:0000256" key="4">
    <source>
        <dbReference type="ARBA" id="ARBA00023136"/>
    </source>
</evidence>
<proteinExistence type="inferred from homology"/>
<dbReference type="Proteomes" id="UP000803884">
    <property type="component" value="Unassembled WGS sequence"/>
</dbReference>
<feature type="transmembrane region" description="Helical" evidence="10">
    <location>
        <begin position="438"/>
        <end position="459"/>
    </location>
</feature>
<reference evidence="12 13" key="1">
    <citation type="journal article" date="2020" name="Microbiol. Resour. Announc.">
        <title>Draft Genome Sequence of a Cladosporium Species Isolated from the Mesophotic Ascidian Didemnum maculosum.</title>
        <authorList>
            <person name="Gioti A."/>
            <person name="Siaperas R."/>
            <person name="Nikolaivits E."/>
            <person name="Le Goff G."/>
            <person name="Ouazzani J."/>
            <person name="Kotoulas G."/>
            <person name="Topakas E."/>
        </authorList>
    </citation>
    <scope>NUCLEOTIDE SEQUENCE [LARGE SCALE GENOMIC DNA]</scope>
    <source>
        <strain evidence="12 13">TM138-S3</strain>
    </source>
</reference>
<dbReference type="InterPro" id="IPR036259">
    <property type="entry name" value="MFS_trans_sf"/>
</dbReference>
<feature type="compositionally biased region" description="Basic and acidic residues" evidence="9">
    <location>
        <begin position="11"/>
        <end position="32"/>
    </location>
</feature>
<evidence type="ECO:0000256" key="8">
    <source>
        <dbReference type="ARBA" id="ARBA00077167"/>
    </source>
</evidence>
<feature type="transmembrane region" description="Helical" evidence="10">
    <location>
        <begin position="322"/>
        <end position="347"/>
    </location>
</feature>
<comment type="subcellular location">
    <subcellularLocation>
        <location evidence="1">Membrane</location>
        <topology evidence="1">Multi-pass membrane protein</topology>
    </subcellularLocation>
</comment>